<sequence length="135" mass="15408">LFSDSAKIKEEFASVIPLLVISIVLDAVQGVMQGVADLNPKREMRGKLKRVMGVPTYAQMIQRPKPIEGKKWLMKRSLEKQERQLRWWSRENSIIVAPAPQDDASIGNGNRFWLLRREATRGPIRGQPLLDEDDS</sequence>
<evidence type="ECO:0000313" key="1">
    <source>
        <dbReference type="EMBL" id="RZB81937.1"/>
    </source>
</evidence>
<keyword evidence="2" id="KW-1185">Reference proteome</keyword>
<proteinExistence type="predicted"/>
<reference evidence="1 2" key="1">
    <citation type="submission" date="2018-09" db="EMBL/GenBank/DDBJ databases">
        <title>A high-quality reference genome of wild soybean provides a powerful tool to mine soybean genomes.</title>
        <authorList>
            <person name="Xie M."/>
            <person name="Chung C.Y.L."/>
            <person name="Li M.-W."/>
            <person name="Wong F.-L."/>
            <person name="Chan T.-F."/>
            <person name="Lam H.-M."/>
        </authorList>
    </citation>
    <scope>NUCLEOTIDE SEQUENCE [LARGE SCALE GENOMIC DNA]</scope>
    <source>
        <strain evidence="2">cv. W05</strain>
        <tissue evidence="1">Hypocotyl of etiolated seedlings</tissue>
    </source>
</reference>
<dbReference type="AlphaFoldDB" id="A0A445I7C0"/>
<dbReference type="Proteomes" id="UP000289340">
    <property type="component" value="Chromosome 11"/>
</dbReference>
<accession>A0A445I7C0</accession>
<organism evidence="1 2">
    <name type="scientific">Glycine soja</name>
    <name type="common">Wild soybean</name>
    <dbReference type="NCBI Taxonomy" id="3848"/>
    <lineage>
        <taxon>Eukaryota</taxon>
        <taxon>Viridiplantae</taxon>
        <taxon>Streptophyta</taxon>
        <taxon>Embryophyta</taxon>
        <taxon>Tracheophyta</taxon>
        <taxon>Spermatophyta</taxon>
        <taxon>Magnoliopsida</taxon>
        <taxon>eudicotyledons</taxon>
        <taxon>Gunneridae</taxon>
        <taxon>Pentapetalae</taxon>
        <taxon>rosids</taxon>
        <taxon>fabids</taxon>
        <taxon>Fabales</taxon>
        <taxon>Fabaceae</taxon>
        <taxon>Papilionoideae</taxon>
        <taxon>50 kb inversion clade</taxon>
        <taxon>NPAAA clade</taxon>
        <taxon>indigoferoid/millettioid clade</taxon>
        <taxon>Phaseoleae</taxon>
        <taxon>Glycine</taxon>
        <taxon>Glycine subgen. Soja</taxon>
    </lineage>
</organism>
<feature type="non-terminal residue" evidence="1">
    <location>
        <position position="1"/>
    </location>
</feature>
<gene>
    <name evidence="1" type="ORF">D0Y65_031248</name>
</gene>
<protein>
    <submittedName>
        <fullName evidence="1">Uncharacterized protein</fullName>
    </submittedName>
</protein>
<name>A0A445I7C0_GLYSO</name>
<comment type="caution">
    <text evidence="1">The sequence shown here is derived from an EMBL/GenBank/DDBJ whole genome shotgun (WGS) entry which is preliminary data.</text>
</comment>
<evidence type="ECO:0000313" key="2">
    <source>
        <dbReference type="Proteomes" id="UP000289340"/>
    </source>
</evidence>
<dbReference type="EMBL" id="QZWG01000011">
    <property type="protein sequence ID" value="RZB81937.1"/>
    <property type="molecule type" value="Genomic_DNA"/>
</dbReference>